<accession>A0A0S7XN84</accession>
<dbReference type="PATRIC" id="fig|1704032.3.peg.416"/>
<sequence length="191" mass="21184">MGGHHAQACYNPARLWTRSAATTRHNLGFEVLEELGQRHRIAPRRSKFRAALGEGVIAGHAVALLRPSTYMNLSGESVAPAMRFYRLPLTHLLIICDDVHLPPGQIRLRRSGSAGGHKGLISIIEHLDSQSFPRLRLGVGEPPPELDQVAYVLMRFRREELPAVREAIDLAADAVETWLGEGIDVAMNRFN</sequence>
<dbReference type="Proteomes" id="UP000052020">
    <property type="component" value="Unassembled WGS sequence"/>
</dbReference>
<evidence type="ECO:0000256" key="4">
    <source>
        <dbReference type="ARBA" id="ARBA00022884"/>
    </source>
</evidence>
<name>A0A0S7XN84_9BACT</name>
<dbReference type="PANTHER" id="PTHR17224">
    <property type="entry name" value="PEPTIDYL-TRNA HYDROLASE"/>
    <property type="match status" value="1"/>
</dbReference>
<organism evidence="6 7">
    <name type="scientific">candidate division KD3-62 bacterium DG_56</name>
    <dbReference type="NCBI Taxonomy" id="1704032"/>
    <lineage>
        <taxon>Bacteria</taxon>
        <taxon>candidate division KD3-62</taxon>
    </lineage>
</organism>
<dbReference type="SUPFAM" id="SSF53178">
    <property type="entry name" value="Peptidyl-tRNA hydrolase-like"/>
    <property type="match status" value="1"/>
</dbReference>
<evidence type="ECO:0000256" key="3">
    <source>
        <dbReference type="ARBA" id="ARBA00022801"/>
    </source>
</evidence>
<keyword evidence="3" id="KW-0378">Hydrolase</keyword>
<dbReference type="GO" id="GO:0000049">
    <property type="term" value="F:tRNA binding"/>
    <property type="evidence" value="ECO:0007669"/>
    <property type="project" value="UniProtKB-KW"/>
</dbReference>
<evidence type="ECO:0000256" key="1">
    <source>
        <dbReference type="ARBA" id="ARBA00013260"/>
    </source>
</evidence>
<proteinExistence type="predicted"/>
<dbReference type="NCBIfam" id="TIGR00447">
    <property type="entry name" value="pth"/>
    <property type="match status" value="1"/>
</dbReference>
<evidence type="ECO:0000256" key="2">
    <source>
        <dbReference type="ARBA" id="ARBA00022555"/>
    </source>
</evidence>
<protein>
    <recommendedName>
        <fullName evidence="5">Peptidyl-tRNA hydrolase</fullName>
        <ecNumber evidence="1">3.1.1.29</ecNumber>
    </recommendedName>
</protein>
<comment type="caution">
    <text evidence="6">The sequence shown here is derived from an EMBL/GenBank/DDBJ whole genome shotgun (WGS) entry which is preliminary data.</text>
</comment>
<dbReference type="InterPro" id="IPR001328">
    <property type="entry name" value="Pept_tRNA_hydro"/>
</dbReference>
<reference evidence="6 7" key="1">
    <citation type="journal article" date="2015" name="Microbiome">
        <title>Genomic resolution of linkages in carbon, nitrogen, and sulfur cycling among widespread estuary sediment bacteria.</title>
        <authorList>
            <person name="Baker B.J."/>
            <person name="Lazar C.S."/>
            <person name="Teske A.P."/>
            <person name="Dick G.J."/>
        </authorList>
    </citation>
    <scope>NUCLEOTIDE SEQUENCE [LARGE SCALE GENOMIC DNA]</scope>
    <source>
        <strain evidence="6">DG_56</strain>
    </source>
</reference>
<dbReference type="Gene3D" id="3.40.50.1470">
    <property type="entry name" value="Peptidyl-tRNA hydrolase"/>
    <property type="match status" value="1"/>
</dbReference>
<evidence type="ECO:0000313" key="6">
    <source>
        <dbReference type="EMBL" id="KPJ63830.1"/>
    </source>
</evidence>
<dbReference type="Pfam" id="PF01195">
    <property type="entry name" value="Pept_tRNA_hydro"/>
    <property type="match status" value="1"/>
</dbReference>
<dbReference type="InterPro" id="IPR036416">
    <property type="entry name" value="Pept_tRNA_hydro_sf"/>
</dbReference>
<dbReference type="GO" id="GO:0004045">
    <property type="term" value="F:peptidyl-tRNA hydrolase activity"/>
    <property type="evidence" value="ECO:0007669"/>
    <property type="project" value="UniProtKB-EC"/>
</dbReference>
<keyword evidence="4" id="KW-0694">RNA-binding</keyword>
<dbReference type="EMBL" id="LIZY01000060">
    <property type="protein sequence ID" value="KPJ63830.1"/>
    <property type="molecule type" value="Genomic_DNA"/>
</dbReference>
<gene>
    <name evidence="6" type="ORF">AMK68_03000</name>
</gene>
<dbReference type="EC" id="3.1.1.29" evidence="1"/>
<evidence type="ECO:0000313" key="7">
    <source>
        <dbReference type="Proteomes" id="UP000052020"/>
    </source>
</evidence>
<dbReference type="AlphaFoldDB" id="A0A0S7XN84"/>
<dbReference type="CDD" id="cd00462">
    <property type="entry name" value="PTH"/>
    <property type="match status" value="1"/>
</dbReference>
<dbReference type="PANTHER" id="PTHR17224:SF1">
    <property type="entry name" value="PEPTIDYL-TRNA HYDROLASE"/>
    <property type="match status" value="1"/>
</dbReference>
<keyword evidence="2" id="KW-0820">tRNA-binding</keyword>
<evidence type="ECO:0000256" key="5">
    <source>
        <dbReference type="ARBA" id="ARBA00050038"/>
    </source>
</evidence>
<dbReference type="FunFam" id="3.40.50.1470:FF:000001">
    <property type="entry name" value="Peptidyl-tRNA hydrolase"/>
    <property type="match status" value="1"/>
</dbReference>